<evidence type="ECO:0000313" key="3">
    <source>
        <dbReference type="Proteomes" id="UP001206925"/>
    </source>
</evidence>
<dbReference type="PANTHER" id="PTHR31639:SF315">
    <property type="entry name" value="LEUCINE-RICH REPEAT DOMAIN SUPERFAMILY, F-BOX-LIKE DOMAIN SUPERFAMILY"/>
    <property type="match status" value="1"/>
</dbReference>
<dbReference type="SMART" id="SM00579">
    <property type="entry name" value="FBD"/>
    <property type="match status" value="1"/>
</dbReference>
<proteinExistence type="predicted"/>
<accession>A0AAD5GDZ4</accession>
<dbReference type="Proteomes" id="UP001206925">
    <property type="component" value="Unassembled WGS sequence"/>
</dbReference>
<dbReference type="SUPFAM" id="SSF81383">
    <property type="entry name" value="F-box domain"/>
    <property type="match status" value="1"/>
</dbReference>
<dbReference type="EMBL" id="JAMZMK010009231">
    <property type="protein sequence ID" value="KAI7736648.1"/>
    <property type="molecule type" value="Genomic_DNA"/>
</dbReference>
<evidence type="ECO:0000313" key="2">
    <source>
        <dbReference type="EMBL" id="KAI7736648.1"/>
    </source>
</evidence>
<reference evidence="2" key="1">
    <citation type="submission" date="2022-06" db="EMBL/GenBank/DDBJ databases">
        <title>Uncovering the hologenomic basis of an extraordinary plant invasion.</title>
        <authorList>
            <person name="Bieker V.C."/>
            <person name="Martin M.D."/>
            <person name="Gilbert T."/>
            <person name="Hodgins K."/>
            <person name="Battlay P."/>
            <person name="Petersen B."/>
            <person name="Wilson J."/>
        </authorList>
    </citation>
    <scope>NUCLEOTIDE SEQUENCE</scope>
    <source>
        <strain evidence="2">AA19_3_7</strain>
        <tissue evidence="2">Leaf</tissue>
    </source>
</reference>
<dbReference type="Pfam" id="PF24758">
    <property type="entry name" value="LRR_At5g56370"/>
    <property type="match status" value="1"/>
</dbReference>
<dbReference type="InterPro" id="IPR032675">
    <property type="entry name" value="LRR_dom_sf"/>
</dbReference>
<sequence>MKAQRLDIITTLPQTIIETILCLLPIEEAARTSILSREWRYKWTTIPKLVFPHSMVFKRTIEEQQLEQTSDTTMARKNMDTTCKLFYAIYQVLLLRQGPIQEFNLTIRRHGTCFEIGQIILHLSRNHTVLRLTLDLNNLLLPLSLFSMQQLTDLSLKSCAINRIPVFNGFGSLTSLSLEFVYISIECLKHLLRVCPSLKSLKLIITDDHIWGDKTFRIMDFFKCLPVVEHLTTTRYFSEYGVNVSVPEETSTSLIHLKYFCSKEMRVVERSGWTFLFVLIQCSPNLERIKLEMNTEIDTAVDDCDEEFVMFEEYSNVWLEHLIELEVKDFKNCKTMMEFLKFILARSPNLKKVILLTWMNDKHEELEMSTILLSSPRASPVKIIVKNRCRAQP</sequence>
<feature type="domain" description="FBD" evidence="1">
    <location>
        <begin position="316"/>
        <end position="386"/>
    </location>
</feature>
<comment type="caution">
    <text evidence="2">The sequence shown here is derived from an EMBL/GenBank/DDBJ whole genome shotgun (WGS) entry which is preliminary data.</text>
</comment>
<dbReference type="InterPro" id="IPR001810">
    <property type="entry name" value="F-box_dom"/>
</dbReference>
<keyword evidence="3" id="KW-1185">Reference proteome</keyword>
<dbReference type="Gene3D" id="3.80.10.10">
    <property type="entry name" value="Ribonuclease Inhibitor"/>
    <property type="match status" value="1"/>
</dbReference>
<dbReference type="PANTHER" id="PTHR31639">
    <property type="entry name" value="F-BOX PROTEIN-LIKE"/>
    <property type="match status" value="1"/>
</dbReference>
<dbReference type="Pfam" id="PF08387">
    <property type="entry name" value="FBD"/>
    <property type="match status" value="1"/>
</dbReference>
<dbReference type="InterPro" id="IPR055411">
    <property type="entry name" value="LRR_FXL15/At3g58940/PEG3-like"/>
</dbReference>
<evidence type="ECO:0000259" key="1">
    <source>
        <dbReference type="SMART" id="SM00579"/>
    </source>
</evidence>
<dbReference type="InterPro" id="IPR006566">
    <property type="entry name" value="FBD"/>
</dbReference>
<organism evidence="2 3">
    <name type="scientific">Ambrosia artemisiifolia</name>
    <name type="common">Common ragweed</name>
    <dbReference type="NCBI Taxonomy" id="4212"/>
    <lineage>
        <taxon>Eukaryota</taxon>
        <taxon>Viridiplantae</taxon>
        <taxon>Streptophyta</taxon>
        <taxon>Embryophyta</taxon>
        <taxon>Tracheophyta</taxon>
        <taxon>Spermatophyta</taxon>
        <taxon>Magnoliopsida</taxon>
        <taxon>eudicotyledons</taxon>
        <taxon>Gunneridae</taxon>
        <taxon>Pentapetalae</taxon>
        <taxon>asterids</taxon>
        <taxon>campanulids</taxon>
        <taxon>Asterales</taxon>
        <taxon>Asteraceae</taxon>
        <taxon>Asteroideae</taxon>
        <taxon>Heliantheae alliance</taxon>
        <taxon>Heliantheae</taxon>
        <taxon>Ambrosia</taxon>
    </lineage>
</organism>
<dbReference type="AlphaFoldDB" id="A0AAD5GDZ4"/>
<gene>
    <name evidence="2" type="ORF">M8C21_028453</name>
</gene>
<dbReference type="InterPro" id="IPR036047">
    <property type="entry name" value="F-box-like_dom_sf"/>
</dbReference>
<name>A0AAD5GDZ4_AMBAR</name>
<dbReference type="SUPFAM" id="SSF52047">
    <property type="entry name" value="RNI-like"/>
    <property type="match status" value="1"/>
</dbReference>
<dbReference type="Pfam" id="PF00646">
    <property type="entry name" value="F-box"/>
    <property type="match status" value="1"/>
</dbReference>
<protein>
    <recommendedName>
        <fullName evidence="1">FBD domain-containing protein</fullName>
    </recommendedName>
</protein>